<dbReference type="Pfam" id="PF05901">
    <property type="entry name" value="Excalibur"/>
    <property type="match status" value="1"/>
</dbReference>
<evidence type="ECO:0000256" key="1">
    <source>
        <dbReference type="SAM" id="SignalP"/>
    </source>
</evidence>
<evidence type="ECO:0000313" key="3">
    <source>
        <dbReference type="EMBL" id="MDN7226469.1"/>
    </source>
</evidence>
<dbReference type="InterPro" id="IPR008613">
    <property type="entry name" value="Excalibur_Ca-bd_domain"/>
</dbReference>
<evidence type="ECO:0000313" key="4">
    <source>
        <dbReference type="Proteomes" id="UP001172054"/>
    </source>
</evidence>
<evidence type="ECO:0000259" key="2">
    <source>
        <dbReference type="SMART" id="SM00894"/>
    </source>
</evidence>
<feature type="signal peptide" evidence="1">
    <location>
        <begin position="1"/>
        <end position="21"/>
    </location>
</feature>
<dbReference type="Proteomes" id="UP001172054">
    <property type="component" value="Unassembled WGS sequence"/>
</dbReference>
<keyword evidence="1" id="KW-0732">Signal</keyword>
<dbReference type="RefSeq" id="WP_301725514.1">
    <property type="nucleotide sequence ID" value="NZ_JAUJWW010000001.1"/>
</dbReference>
<comment type="caution">
    <text evidence="3">The sequence shown here is derived from an EMBL/GenBank/DDBJ whole genome shotgun (WGS) entry which is preliminary data.</text>
</comment>
<accession>A0ABT8MNY7</accession>
<gene>
    <name evidence="3" type="ORF">QWY15_04090</name>
</gene>
<name>A0ABT8MNY7_9BACL</name>
<proteinExistence type="predicted"/>
<feature type="chain" id="PRO_5047178070" evidence="1">
    <location>
        <begin position="22"/>
        <end position="91"/>
    </location>
</feature>
<protein>
    <submittedName>
        <fullName evidence="3">Excalibur calcium-binding domain-containing protein</fullName>
    </submittedName>
</protein>
<sequence>MKKLSFALISLMIALSFTVSAAPMPADAAGTKAKTYKNCTEINKVYAGGIARSSKVKNKGGKTKYKPFVSQALYDANKKSDRDKDLIACER</sequence>
<dbReference type="SMART" id="SM00894">
    <property type="entry name" value="Excalibur"/>
    <property type="match status" value="1"/>
</dbReference>
<keyword evidence="4" id="KW-1185">Reference proteome</keyword>
<feature type="domain" description="Excalibur calcium-binding" evidence="2">
    <location>
        <begin position="35"/>
        <end position="90"/>
    </location>
</feature>
<reference evidence="3 4" key="1">
    <citation type="submission" date="2023-06" db="EMBL/GenBank/DDBJ databases">
        <title>Novel species in genus Planococcus.</title>
        <authorList>
            <person name="Ning S."/>
        </authorList>
    </citation>
    <scope>NUCLEOTIDE SEQUENCE [LARGE SCALE GENOMIC DNA]</scope>
    <source>
        <strain evidence="3 4">N064</strain>
    </source>
</reference>
<organism evidence="3 4">
    <name type="scientific">Planococcus liqunii</name>
    <dbReference type="NCBI Taxonomy" id="3058394"/>
    <lineage>
        <taxon>Bacteria</taxon>
        <taxon>Bacillati</taxon>
        <taxon>Bacillota</taxon>
        <taxon>Bacilli</taxon>
        <taxon>Bacillales</taxon>
        <taxon>Caryophanaceae</taxon>
        <taxon>Planococcus</taxon>
    </lineage>
</organism>
<dbReference type="EMBL" id="JAUJWW010000001">
    <property type="protein sequence ID" value="MDN7226469.1"/>
    <property type="molecule type" value="Genomic_DNA"/>
</dbReference>